<dbReference type="GO" id="GO:0005882">
    <property type="term" value="C:intermediate filament"/>
    <property type="evidence" value="ECO:0007669"/>
    <property type="project" value="InterPro"/>
</dbReference>
<dbReference type="PANTHER" id="PTHR47147:SF1">
    <property type="entry name" value="SYNCOILIN"/>
    <property type="match status" value="1"/>
</dbReference>
<organism evidence="3 4">
    <name type="scientific">Scomber scombrus</name>
    <name type="common">Atlantic mackerel</name>
    <name type="synonym">Scomber vernalis</name>
    <dbReference type="NCBI Taxonomy" id="13677"/>
    <lineage>
        <taxon>Eukaryota</taxon>
        <taxon>Metazoa</taxon>
        <taxon>Chordata</taxon>
        <taxon>Craniata</taxon>
        <taxon>Vertebrata</taxon>
        <taxon>Euteleostomi</taxon>
        <taxon>Actinopterygii</taxon>
        <taxon>Neopterygii</taxon>
        <taxon>Teleostei</taxon>
        <taxon>Neoteleostei</taxon>
        <taxon>Acanthomorphata</taxon>
        <taxon>Pelagiaria</taxon>
        <taxon>Scombriformes</taxon>
        <taxon>Scombridae</taxon>
        <taxon>Scomber</taxon>
    </lineage>
</organism>
<evidence type="ECO:0000256" key="1">
    <source>
        <dbReference type="SAM" id="Coils"/>
    </source>
</evidence>
<dbReference type="Proteomes" id="UP001314229">
    <property type="component" value="Unassembled WGS sequence"/>
</dbReference>
<feature type="region of interest" description="Disordered" evidence="2">
    <location>
        <begin position="1"/>
        <end position="23"/>
    </location>
</feature>
<dbReference type="AlphaFoldDB" id="A0AAV1NP58"/>
<gene>
    <name evidence="3" type="ORF">FSCOSCO3_A006897</name>
</gene>
<keyword evidence="1" id="KW-0175">Coiled coil</keyword>
<protein>
    <submittedName>
        <fullName evidence="3">Syncoilin</fullName>
    </submittedName>
</protein>
<proteinExistence type="predicted"/>
<feature type="coiled-coil region" evidence="1">
    <location>
        <begin position="604"/>
        <end position="645"/>
    </location>
</feature>
<dbReference type="EMBL" id="CAWUFR010000048">
    <property type="protein sequence ID" value="CAK6960980.1"/>
    <property type="molecule type" value="Genomic_DNA"/>
</dbReference>
<dbReference type="PANTHER" id="PTHR47147">
    <property type="entry name" value="SYNCOILIN"/>
    <property type="match status" value="1"/>
</dbReference>
<feature type="region of interest" description="Disordered" evidence="2">
    <location>
        <begin position="255"/>
        <end position="280"/>
    </location>
</feature>
<feature type="coiled-coil region" evidence="1">
    <location>
        <begin position="382"/>
        <end position="536"/>
    </location>
</feature>
<evidence type="ECO:0000313" key="3">
    <source>
        <dbReference type="EMBL" id="CAK6960980.1"/>
    </source>
</evidence>
<reference evidence="3 4" key="1">
    <citation type="submission" date="2024-01" db="EMBL/GenBank/DDBJ databases">
        <authorList>
            <person name="Alioto T."/>
            <person name="Alioto T."/>
            <person name="Gomez Garrido J."/>
        </authorList>
    </citation>
    <scope>NUCLEOTIDE SEQUENCE [LARGE SCALE GENOMIC DNA]</scope>
</reference>
<keyword evidence="4" id="KW-1185">Reference proteome</keyword>
<evidence type="ECO:0000256" key="2">
    <source>
        <dbReference type="SAM" id="MobiDB-lite"/>
    </source>
</evidence>
<comment type="caution">
    <text evidence="3">The sequence shown here is derived from an EMBL/GenBank/DDBJ whole genome shotgun (WGS) entry which is preliminary data.</text>
</comment>
<sequence length="718" mass="82043">MEEMDDSVSSTGFQPLFIQEDEDPDRARMEQRVEGNIVQSGLTFAGRQLNQSTLIKPYLQEMDELLKSCEELTGIPFGSHFSANYHETSLGESTQTKEEVMTKSFRETNISPHAYLSTSYIDTNMDKAGAEDQPQQDQLQGPGSITNRCGVTIEGSCQTDMPLTSAGNKLSDTMVEYEGQLLGMLAMLEGCMEETGMDFEPQDWAADASQEYVHISKNPHFYRGTTLASMQPAKTMKLESQPFPLQCWAGKDVAEDGVSRESRNQGEVDSATKGYQQNPSLTCDKIGGSSVERMERSGVESCVKFEQGVLDPQLRFSVPPMPLDGTENDPMYCERMKTGYLSTSEATYKEDITETAVDDTELPEKQMLKMDTVDLRSGMNELGALRSQMEECIEEVQRLENSRKELLSKVLELRGQEEAKGSNEEETEEQIESKVAELMMALKSEEQSRREERKREIQGLREERAEEERRLWKVNLERQGVQEELRKLKRRLFTIARDCAHSQVALNTQHREVELLKREEEKLQSLVLQLTEEGSQLRSTHQQQLFSLQAQLHAQSANQTSSSQEEMTQCKRHSCGDIQQYLQSGLRALEDRYEPMLLALLNRREATAGALVKAKEQAQELKAQLRPLKEDIEKLKLQRACLEEKLNLVHIHRREDVAQYKEMVYCLEESSRGLKTELTIQKRKTQEIEELRDSLTKQLLLYRAAIEDHKKRDHEEKT</sequence>
<dbReference type="InterPro" id="IPR027702">
    <property type="entry name" value="Syncoilin"/>
</dbReference>
<accession>A0AAV1NP58</accession>
<name>A0AAV1NP58_SCOSC</name>
<evidence type="ECO:0000313" key="4">
    <source>
        <dbReference type="Proteomes" id="UP001314229"/>
    </source>
</evidence>
<feature type="compositionally biased region" description="Basic and acidic residues" evidence="2">
    <location>
        <begin position="255"/>
        <end position="266"/>
    </location>
</feature>